<comment type="function">
    <text evidence="8">CRISPR (clustered regularly interspaced short palindromic repeat), is an adaptive immune system that provides protection against mobile genetic elements (viruses, transposable elements and conjugative plasmids). CRISPR clusters contain spacers, sequences complementary to antecedent mobile elements, and target invading nucleic acids. CRISPR clusters are transcribed and processed into CRISPR RNA (crRNA). Acts as a dsDNA endonuclease. Involved in the integration of spacer DNA into the CRISPR cassette.</text>
</comment>
<dbReference type="Gene3D" id="3.100.10.20">
    <property type="entry name" value="CRISPR-associated endonuclease Cas1, N-terminal domain"/>
    <property type="match status" value="1"/>
</dbReference>
<dbReference type="NCBIfam" id="TIGR03638">
    <property type="entry name" value="cas1_ECOLI"/>
    <property type="match status" value="1"/>
</dbReference>
<keyword evidence="7 8" id="KW-0238">DNA-binding</keyword>
<dbReference type="InterPro" id="IPR002729">
    <property type="entry name" value="CRISPR-assoc_Cas1"/>
</dbReference>
<dbReference type="GO" id="GO:0004520">
    <property type="term" value="F:DNA endonuclease activity"/>
    <property type="evidence" value="ECO:0007669"/>
    <property type="project" value="InterPro"/>
</dbReference>
<dbReference type="HAMAP" id="MF_01470">
    <property type="entry name" value="Cas1"/>
    <property type="match status" value="1"/>
</dbReference>
<comment type="subunit">
    <text evidence="8">Homodimer, forms a heterotetramer with a Cas2 homodimer.</text>
</comment>
<keyword evidence="3 8" id="KW-0255">Endonuclease</keyword>
<dbReference type="PANTHER" id="PTHR34353">
    <property type="entry name" value="CRISPR-ASSOCIATED ENDONUCLEASE CAS1 1"/>
    <property type="match status" value="1"/>
</dbReference>
<evidence type="ECO:0000256" key="2">
    <source>
        <dbReference type="ARBA" id="ARBA00022723"/>
    </source>
</evidence>
<dbReference type="PANTHER" id="PTHR34353:SF3">
    <property type="entry name" value="CRISPR-ASSOCIATED ENDONUCLEASE CAS1"/>
    <property type="match status" value="1"/>
</dbReference>
<dbReference type="InterPro" id="IPR019851">
    <property type="entry name" value="CRISPR-assoc_Cas1_ECOLI"/>
</dbReference>
<evidence type="ECO:0000256" key="8">
    <source>
        <dbReference type="HAMAP-Rule" id="MF_01470"/>
    </source>
</evidence>
<dbReference type="GO" id="GO:0043571">
    <property type="term" value="P:maintenance of CRISPR repeat elements"/>
    <property type="evidence" value="ECO:0007669"/>
    <property type="project" value="UniProtKB-UniRule"/>
</dbReference>
<dbReference type="RefSeq" id="WP_005963245.1">
    <property type="nucleotide sequence ID" value="NZ_CP040505.1"/>
</dbReference>
<gene>
    <name evidence="8 9" type="primary">cas1</name>
    <name evidence="9" type="ORF">HMPREF9004_1129</name>
</gene>
<organism evidence="9 10">
    <name type="scientific">Schaalia cardiffensis F0333</name>
    <dbReference type="NCBI Taxonomy" id="888050"/>
    <lineage>
        <taxon>Bacteria</taxon>
        <taxon>Bacillati</taxon>
        <taxon>Actinomycetota</taxon>
        <taxon>Actinomycetes</taxon>
        <taxon>Actinomycetales</taxon>
        <taxon>Actinomycetaceae</taxon>
        <taxon>Schaalia</taxon>
    </lineage>
</organism>
<comment type="caution">
    <text evidence="9">The sequence shown here is derived from an EMBL/GenBank/DDBJ whole genome shotgun (WGS) entry which is preliminary data.</text>
</comment>
<dbReference type="GO" id="GO:0051607">
    <property type="term" value="P:defense response to virus"/>
    <property type="evidence" value="ECO:0007669"/>
    <property type="project" value="UniProtKB-UniRule"/>
</dbReference>
<dbReference type="AlphaFoldDB" id="N6XAC8"/>
<keyword evidence="10" id="KW-1185">Reference proteome</keyword>
<dbReference type="PATRIC" id="fig|888050.3.peg.1072"/>
<keyword evidence="1 8" id="KW-0540">Nuclease</keyword>
<dbReference type="eggNOG" id="COG1518">
    <property type="taxonomic scope" value="Bacteria"/>
</dbReference>
<dbReference type="STRING" id="888050.HMPREF9004_1129"/>
<dbReference type="OrthoDB" id="9777847at2"/>
<dbReference type="EC" id="3.1.-.-" evidence="8"/>
<evidence type="ECO:0000256" key="3">
    <source>
        <dbReference type="ARBA" id="ARBA00022759"/>
    </source>
</evidence>
<dbReference type="Proteomes" id="UP000013015">
    <property type="component" value="Unassembled WGS sequence"/>
</dbReference>
<keyword evidence="2 8" id="KW-0479">Metal-binding</keyword>
<evidence type="ECO:0000256" key="7">
    <source>
        <dbReference type="ARBA" id="ARBA00023125"/>
    </source>
</evidence>
<dbReference type="Gene3D" id="1.20.120.920">
    <property type="entry name" value="CRISPR-associated endonuclease Cas1, C-terminal domain"/>
    <property type="match status" value="1"/>
</dbReference>
<reference evidence="9 10" key="1">
    <citation type="submission" date="2013-03" db="EMBL/GenBank/DDBJ databases">
        <title>Reference genome for the Human Microbiome Project.</title>
        <authorList>
            <person name="Aqrawi P."/>
            <person name="Ayvaz T."/>
            <person name="Bess C."/>
            <person name="Blankenburg K."/>
            <person name="Coyle M."/>
            <person name="Deng J."/>
            <person name="Forbes L."/>
            <person name="Fowler G."/>
            <person name="Francisco L."/>
            <person name="Fu Q."/>
            <person name="Gibbs R."/>
            <person name="Gross S."/>
            <person name="Gubbala S."/>
            <person name="Hale W."/>
            <person name="Hemphill L."/>
            <person name="Highlander S."/>
            <person name="Hirani K."/>
            <person name="Jackson L."/>
            <person name="Jakkamsetti A."/>
            <person name="Javaid M."/>
            <person name="Jayaseelan J.C."/>
            <person name="Jiang H."/>
            <person name="Joshi V."/>
            <person name="Korchina V."/>
            <person name="Kovar C."/>
            <person name="Lara F."/>
            <person name="Lee S."/>
            <person name="Liu Y."/>
            <person name="Mata R."/>
            <person name="Mathew T."/>
            <person name="Munidasa M."/>
            <person name="Muzny D."/>
            <person name="Nazareth L."/>
            <person name="Ngo R."/>
            <person name="Nguyen L."/>
            <person name="Nguyen N."/>
            <person name="Okwuonu G."/>
            <person name="Ongeri F."/>
            <person name="Palculict T."/>
            <person name="Patil S."/>
            <person name="Petrosino J."/>
            <person name="Pham C."/>
            <person name="Pham P."/>
            <person name="Pu L.-L."/>
            <person name="Qin X."/>
            <person name="Qu J."/>
            <person name="Reid J."/>
            <person name="Ross M."/>
            <person name="Ruth R."/>
            <person name="Saada N."/>
            <person name="San Lucas F."/>
            <person name="Santibanez J."/>
            <person name="Shang Y."/>
            <person name="Simmons D."/>
            <person name="Song X.-Z."/>
            <person name="Tang L.-Y."/>
            <person name="Thornton R."/>
            <person name="Warren J."/>
            <person name="Weissenberger G."/>
            <person name="Wilczek-Boney K."/>
            <person name="Worley K."/>
            <person name="Youmans B."/>
            <person name="Zhang J."/>
            <person name="Zhang L."/>
            <person name="Zhao Z."/>
            <person name="Zhou C."/>
            <person name="Zhu D."/>
            <person name="Zhu Y."/>
        </authorList>
    </citation>
    <scope>NUCLEOTIDE SEQUENCE [LARGE SCALE GENOMIC DNA]</scope>
    <source>
        <strain evidence="9 10">F0333</strain>
    </source>
</reference>
<dbReference type="InterPro" id="IPR050646">
    <property type="entry name" value="Cas1"/>
</dbReference>
<name>N6XAC8_9ACTO</name>
<dbReference type="InterPro" id="IPR042206">
    <property type="entry name" value="CRISPR-assoc_Cas1_C"/>
</dbReference>
<evidence type="ECO:0000256" key="4">
    <source>
        <dbReference type="ARBA" id="ARBA00022801"/>
    </source>
</evidence>
<keyword evidence="4 8" id="KW-0378">Hydrolase</keyword>
<dbReference type="HOGENOM" id="CLU_077904_0_0_11"/>
<dbReference type="GO" id="GO:0016787">
    <property type="term" value="F:hydrolase activity"/>
    <property type="evidence" value="ECO:0007669"/>
    <property type="project" value="UniProtKB-KW"/>
</dbReference>
<dbReference type="EMBL" id="AQHZ01000018">
    <property type="protein sequence ID" value="ENO18098.1"/>
    <property type="molecule type" value="Genomic_DNA"/>
</dbReference>
<evidence type="ECO:0000313" key="10">
    <source>
        <dbReference type="Proteomes" id="UP000013015"/>
    </source>
</evidence>
<evidence type="ECO:0000256" key="5">
    <source>
        <dbReference type="ARBA" id="ARBA00022842"/>
    </source>
</evidence>
<feature type="binding site" evidence="8">
    <location>
        <position position="227"/>
    </location>
    <ligand>
        <name>Mn(2+)</name>
        <dbReference type="ChEBI" id="CHEBI:29035"/>
    </ligand>
</feature>
<keyword evidence="5 8" id="KW-0460">Magnesium</keyword>
<feature type="binding site" evidence="8">
    <location>
        <position position="214"/>
    </location>
    <ligand>
        <name>Mn(2+)</name>
        <dbReference type="ChEBI" id="CHEBI:29035"/>
    </ligand>
</feature>
<sequence length="317" mass="35153">MTGFPGIRPPDPKDLLRVRDRLTFLYIERCVVHRDSNAITVTDRRGVAHVPAAALSVLMIGPGVRITHSAVSLLAESGATAVWVGENGVRYYAHGVPPSRSSRLLEAQARAVSDPRVRLSVARQMYLKRFHGENVADLSMQQLRGREGARVRRIYRENSSRTGVEWDGRDYDPDNFESGSVVNRCLSAANSAMYGIIHAVVVALGCSPGLGFIHTGNYRSFIYDIADLYKADLSIPVAFDVAAQQLDTGVGEETRRRMRDAIREARILERSVADIKELFAPMMLEDSEQDEELAVADLRLWDDQGSPVLAGVSYEEH</sequence>
<accession>N6XAC8</accession>
<dbReference type="GO" id="GO:0003677">
    <property type="term" value="F:DNA binding"/>
    <property type="evidence" value="ECO:0007669"/>
    <property type="project" value="UniProtKB-KW"/>
</dbReference>
<feature type="binding site" evidence="8">
    <location>
        <position position="147"/>
    </location>
    <ligand>
        <name>Mn(2+)</name>
        <dbReference type="ChEBI" id="CHEBI:29035"/>
    </ligand>
</feature>
<keyword evidence="6 8" id="KW-0051">Antiviral defense</keyword>
<protein>
    <recommendedName>
        <fullName evidence="8">CRISPR-associated endonuclease Cas1</fullName>
        <ecNumber evidence="8">3.1.-.-</ecNumber>
    </recommendedName>
</protein>
<comment type="similarity">
    <text evidence="8">Belongs to the CRISPR-associated endonuclease Cas1 family.</text>
</comment>
<evidence type="ECO:0000313" key="9">
    <source>
        <dbReference type="EMBL" id="ENO18098.1"/>
    </source>
</evidence>
<evidence type="ECO:0000256" key="6">
    <source>
        <dbReference type="ARBA" id="ARBA00023118"/>
    </source>
</evidence>
<keyword evidence="8" id="KW-0464">Manganese</keyword>
<dbReference type="Pfam" id="PF01867">
    <property type="entry name" value="Cas_Cas1"/>
    <property type="match status" value="2"/>
</dbReference>
<comment type="cofactor">
    <cofactor evidence="8">
        <name>Mg(2+)</name>
        <dbReference type="ChEBI" id="CHEBI:18420"/>
    </cofactor>
    <cofactor evidence="8">
        <name>Mn(2+)</name>
        <dbReference type="ChEBI" id="CHEBI:29035"/>
    </cofactor>
</comment>
<dbReference type="InterPro" id="IPR033641">
    <property type="entry name" value="Cas1_I-E"/>
</dbReference>
<proteinExistence type="inferred from homology"/>
<dbReference type="CDD" id="cd09719">
    <property type="entry name" value="Cas1_I-E"/>
    <property type="match status" value="1"/>
</dbReference>
<evidence type="ECO:0000256" key="1">
    <source>
        <dbReference type="ARBA" id="ARBA00022722"/>
    </source>
</evidence>
<dbReference type="InterPro" id="IPR042211">
    <property type="entry name" value="CRISPR-assoc_Cas1_N"/>
</dbReference>
<dbReference type="GO" id="GO:0046872">
    <property type="term" value="F:metal ion binding"/>
    <property type="evidence" value="ECO:0007669"/>
    <property type="project" value="UniProtKB-UniRule"/>
</dbReference>